<dbReference type="Proteomes" id="UP000434957">
    <property type="component" value="Unassembled WGS sequence"/>
</dbReference>
<dbReference type="Proteomes" id="UP000429607">
    <property type="component" value="Unassembled WGS sequence"/>
</dbReference>
<keyword evidence="5" id="KW-1185">Reference proteome</keyword>
<dbReference type="EMBL" id="QXFV01001669">
    <property type="protein sequence ID" value="KAE9000771.1"/>
    <property type="molecule type" value="Genomic_DNA"/>
</dbReference>
<comment type="caution">
    <text evidence="2">The sequence shown here is derived from an EMBL/GenBank/DDBJ whole genome shotgun (WGS) entry which is preliminary data.</text>
</comment>
<dbReference type="EMBL" id="QXFU01002147">
    <property type="protein sequence ID" value="KAE8989788.1"/>
    <property type="molecule type" value="Genomic_DNA"/>
</dbReference>
<accession>A0A6A3K102</accession>
<sequence>MLAQLATSVAMVGRMSGSSTCCALSILTWSAVAVVSVERSATAVETSSRFATSTLSMT</sequence>
<name>A0A6A3K102_9STRA</name>
<evidence type="ECO:0000313" key="1">
    <source>
        <dbReference type="EMBL" id="KAE8989788.1"/>
    </source>
</evidence>
<evidence type="ECO:0000313" key="3">
    <source>
        <dbReference type="EMBL" id="KAE9303762.1"/>
    </source>
</evidence>
<dbReference type="AlphaFoldDB" id="A0A6A3K102"/>
<dbReference type="EMBL" id="QXFT01002110">
    <property type="protein sequence ID" value="KAE9303762.1"/>
    <property type="molecule type" value="Genomic_DNA"/>
</dbReference>
<protein>
    <submittedName>
        <fullName evidence="2">Uncharacterized protein</fullName>
    </submittedName>
</protein>
<evidence type="ECO:0000313" key="6">
    <source>
        <dbReference type="Proteomes" id="UP000435112"/>
    </source>
</evidence>
<evidence type="ECO:0000313" key="5">
    <source>
        <dbReference type="Proteomes" id="UP000434957"/>
    </source>
</evidence>
<evidence type="ECO:0000313" key="4">
    <source>
        <dbReference type="Proteomes" id="UP000429607"/>
    </source>
</evidence>
<dbReference type="Proteomes" id="UP000435112">
    <property type="component" value="Unassembled WGS sequence"/>
</dbReference>
<gene>
    <name evidence="2" type="ORF">PR001_g18698</name>
    <name evidence="1" type="ORF">PR002_g21346</name>
    <name evidence="3" type="ORF">PR003_g21924</name>
</gene>
<organism evidence="2 4">
    <name type="scientific">Phytophthora rubi</name>
    <dbReference type="NCBI Taxonomy" id="129364"/>
    <lineage>
        <taxon>Eukaryota</taxon>
        <taxon>Sar</taxon>
        <taxon>Stramenopiles</taxon>
        <taxon>Oomycota</taxon>
        <taxon>Peronosporomycetes</taxon>
        <taxon>Peronosporales</taxon>
        <taxon>Peronosporaceae</taxon>
        <taxon>Phytophthora</taxon>
    </lineage>
</organism>
<proteinExistence type="predicted"/>
<reference evidence="4 6" key="1">
    <citation type="submission" date="2018-09" db="EMBL/GenBank/DDBJ databases">
        <title>Genomic investigation of the strawberry pathogen Phytophthora fragariae indicates pathogenicity is determined by transcriptional variation in three key races.</title>
        <authorList>
            <person name="Adams T.M."/>
            <person name="Armitage A.D."/>
            <person name="Sobczyk M.K."/>
            <person name="Bates H.J."/>
            <person name="Dunwell J.M."/>
            <person name="Nellist C.F."/>
            <person name="Harrison R.J."/>
        </authorList>
    </citation>
    <scope>NUCLEOTIDE SEQUENCE [LARGE SCALE GENOMIC DNA]</scope>
    <source>
        <strain evidence="2 4">SCRP249</strain>
        <strain evidence="1 6">SCRP324</strain>
        <strain evidence="3 5">SCRP333</strain>
    </source>
</reference>
<evidence type="ECO:0000313" key="2">
    <source>
        <dbReference type="EMBL" id="KAE9000771.1"/>
    </source>
</evidence>